<dbReference type="Pfam" id="PF13456">
    <property type="entry name" value="RVT_3"/>
    <property type="match status" value="1"/>
</dbReference>
<reference evidence="2 3" key="1">
    <citation type="journal article" date="2013" name="Genome Biol.">
        <title>The genome sequence of the most widely cultivated cacao type and its use to identify candidate genes regulating pod color.</title>
        <authorList>
            <person name="Motamayor J.C."/>
            <person name="Mockaitis K."/>
            <person name="Schmutz J."/>
            <person name="Haiminen N."/>
            <person name="Iii D.L."/>
            <person name="Cornejo O."/>
            <person name="Findley S.D."/>
            <person name="Zheng P."/>
            <person name="Utro F."/>
            <person name="Royaert S."/>
            <person name="Saski C."/>
            <person name="Jenkins J."/>
            <person name="Podicheti R."/>
            <person name="Zhao M."/>
            <person name="Scheffler B.E."/>
            <person name="Stack J.C."/>
            <person name="Feltus F.A."/>
            <person name="Mustiga G.M."/>
            <person name="Amores F."/>
            <person name="Phillips W."/>
            <person name="Marelli J.P."/>
            <person name="May G.D."/>
            <person name="Shapiro H."/>
            <person name="Ma J."/>
            <person name="Bustamante C.D."/>
            <person name="Schnell R.J."/>
            <person name="Main D."/>
            <person name="Gilbert D."/>
            <person name="Parida L."/>
            <person name="Kuhn D.N."/>
        </authorList>
    </citation>
    <scope>NUCLEOTIDE SEQUENCE [LARGE SCALE GENOMIC DNA]</scope>
    <source>
        <strain evidence="3">cv. Matina 1-6</strain>
    </source>
</reference>
<dbReference type="InterPro" id="IPR053151">
    <property type="entry name" value="RNase_H-like"/>
</dbReference>
<evidence type="ECO:0000259" key="1">
    <source>
        <dbReference type="Pfam" id="PF13456"/>
    </source>
</evidence>
<dbReference type="EMBL" id="CM001888">
    <property type="protein sequence ID" value="EOY19103.1"/>
    <property type="molecule type" value="Genomic_DNA"/>
</dbReference>
<sequence length="228" mass="25970">MVNFEAYSSIISWEAIPTLVIARRGDIQTAQMWGLTFPRKVISLPKVISWHKPSTGEFKLNVDGSSINNFQNAGGGGLLRDHTSTLVFVFSENLGAKNSLQAELLALHRGLLLCQENNISRLWIEMDAMIVIQMLKEGHIGSHDSRYLWASIRQQLKLFSFRISHIHREGNQAADWLANRGHQHHGLQLYFEDYLESSKSDGFQFYDCIHSYAHKLNHFTIGISLIFS</sequence>
<dbReference type="AlphaFoldDB" id="A0A061FQC1"/>
<evidence type="ECO:0000313" key="3">
    <source>
        <dbReference type="Proteomes" id="UP000026915"/>
    </source>
</evidence>
<protein>
    <recommendedName>
        <fullName evidence="1">RNase H type-1 domain-containing protein</fullName>
    </recommendedName>
</protein>
<dbReference type="OMA" id="GDFIFAY"/>
<dbReference type="PANTHER" id="PTHR47723">
    <property type="entry name" value="OS05G0353850 PROTEIN"/>
    <property type="match status" value="1"/>
</dbReference>
<dbReference type="Proteomes" id="UP000026915">
    <property type="component" value="Chromosome 10"/>
</dbReference>
<dbReference type="eggNOG" id="KOG1075">
    <property type="taxonomic scope" value="Eukaryota"/>
</dbReference>
<dbReference type="InterPro" id="IPR012337">
    <property type="entry name" value="RNaseH-like_sf"/>
</dbReference>
<organism evidence="2 3">
    <name type="scientific">Theobroma cacao</name>
    <name type="common">Cacao</name>
    <name type="synonym">Cocoa</name>
    <dbReference type="NCBI Taxonomy" id="3641"/>
    <lineage>
        <taxon>Eukaryota</taxon>
        <taxon>Viridiplantae</taxon>
        <taxon>Streptophyta</taxon>
        <taxon>Embryophyta</taxon>
        <taxon>Tracheophyta</taxon>
        <taxon>Spermatophyta</taxon>
        <taxon>Magnoliopsida</taxon>
        <taxon>eudicotyledons</taxon>
        <taxon>Gunneridae</taxon>
        <taxon>Pentapetalae</taxon>
        <taxon>rosids</taxon>
        <taxon>malvids</taxon>
        <taxon>Malvales</taxon>
        <taxon>Malvaceae</taxon>
        <taxon>Byttnerioideae</taxon>
        <taxon>Theobroma</taxon>
    </lineage>
</organism>
<name>A0A061FQC1_THECC</name>
<dbReference type="GO" id="GO:0003676">
    <property type="term" value="F:nucleic acid binding"/>
    <property type="evidence" value="ECO:0007669"/>
    <property type="project" value="InterPro"/>
</dbReference>
<evidence type="ECO:0000313" key="2">
    <source>
        <dbReference type="EMBL" id="EOY19103.1"/>
    </source>
</evidence>
<feature type="domain" description="RNase H type-1" evidence="1">
    <location>
        <begin position="61"/>
        <end position="180"/>
    </location>
</feature>
<keyword evidence="3" id="KW-1185">Reference proteome</keyword>
<dbReference type="HOGENOM" id="CLU_1216600_0_0_1"/>
<dbReference type="GO" id="GO:0004523">
    <property type="term" value="F:RNA-DNA hybrid ribonuclease activity"/>
    <property type="evidence" value="ECO:0007669"/>
    <property type="project" value="InterPro"/>
</dbReference>
<dbReference type="InterPro" id="IPR002156">
    <property type="entry name" value="RNaseH_domain"/>
</dbReference>
<dbReference type="PANTHER" id="PTHR47723:SF23">
    <property type="entry name" value="REVERSE TRANSCRIPTASE-LIKE PROTEIN"/>
    <property type="match status" value="1"/>
</dbReference>
<dbReference type="SUPFAM" id="SSF53098">
    <property type="entry name" value="Ribonuclease H-like"/>
    <property type="match status" value="1"/>
</dbReference>
<accession>A0A061FQC1</accession>
<dbReference type="Gramene" id="EOY19103">
    <property type="protein sequence ID" value="EOY19103"/>
    <property type="gene ID" value="TCM_043836"/>
</dbReference>
<dbReference type="Gene3D" id="3.30.420.10">
    <property type="entry name" value="Ribonuclease H-like superfamily/Ribonuclease H"/>
    <property type="match status" value="1"/>
</dbReference>
<gene>
    <name evidence="2" type="ORF">TCM_043836</name>
</gene>
<dbReference type="InParanoid" id="A0A061FQC1"/>
<dbReference type="InterPro" id="IPR044730">
    <property type="entry name" value="RNase_H-like_dom_plant"/>
</dbReference>
<dbReference type="CDD" id="cd06222">
    <property type="entry name" value="RNase_H_like"/>
    <property type="match status" value="1"/>
</dbReference>
<dbReference type="InterPro" id="IPR036397">
    <property type="entry name" value="RNaseH_sf"/>
</dbReference>
<proteinExistence type="predicted"/>